<dbReference type="AlphaFoldDB" id="A0ABD1ZVI2"/>
<comment type="caution">
    <text evidence="2">The sequence shown here is derived from an EMBL/GenBank/DDBJ whole genome shotgun (WGS) entry which is preliminary data.</text>
</comment>
<proteinExistence type="predicted"/>
<evidence type="ECO:0000313" key="2">
    <source>
        <dbReference type="EMBL" id="KAL2712379.1"/>
    </source>
</evidence>
<protein>
    <submittedName>
        <fullName evidence="2">Uncharacterized protein</fullName>
    </submittedName>
</protein>
<reference evidence="2 3" key="1">
    <citation type="journal article" date="2024" name="Ann. Entomol. Soc. Am.">
        <title>Genomic analyses of the southern and eastern yellowjacket wasps (Hymenoptera: Vespidae) reveal evolutionary signatures of social life.</title>
        <authorList>
            <person name="Catto M.A."/>
            <person name="Caine P.B."/>
            <person name="Orr S.E."/>
            <person name="Hunt B.G."/>
            <person name="Goodisman M.A.D."/>
        </authorList>
    </citation>
    <scope>NUCLEOTIDE SEQUENCE [LARGE SCALE GENOMIC DNA]</scope>
    <source>
        <strain evidence="2">233</strain>
        <tissue evidence="2">Head and thorax</tissue>
    </source>
</reference>
<keyword evidence="3" id="KW-1185">Reference proteome</keyword>
<evidence type="ECO:0000256" key="1">
    <source>
        <dbReference type="SAM" id="MobiDB-lite"/>
    </source>
</evidence>
<organism evidence="2 3">
    <name type="scientific">Vespula squamosa</name>
    <name type="common">Southern yellow jacket</name>
    <name type="synonym">Wasp</name>
    <dbReference type="NCBI Taxonomy" id="30214"/>
    <lineage>
        <taxon>Eukaryota</taxon>
        <taxon>Metazoa</taxon>
        <taxon>Ecdysozoa</taxon>
        <taxon>Arthropoda</taxon>
        <taxon>Hexapoda</taxon>
        <taxon>Insecta</taxon>
        <taxon>Pterygota</taxon>
        <taxon>Neoptera</taxon>
        <taxon>Endopterygota</taxon>
        <taxon>Hymenoptera</taxon>
        <taxon>Apocrita</taxon>
        <taxon>Aculeata</taxon>
        <taxon>Vespoidea</taxon>
        <taxon>Vespidae</taxon>
        <taxon>Vespinae</taxon>
        <taxon>Vespula</taxon>
    </lineage>
</organism>
<dbReference type="EMBL" id="JAUDFV010000166">
    <property type="protein sequence ID" value="KAL2712379.1"/>
    <property type="molecule type" value="Genomic_DNA"/>
</dbReference>
<accession>A0ABD1ZVI2</accession>
<sequence length="163" mass="16821">MWGSKRRLRMVGRREASLESGLSPGTPVLVNHCDPPTPVPYPPAPKLPKERCDMTINEVKGGTEFAYGLFTTLATKSPIWIYDSLRCSREGNIPNDVASLYQAANAAGSGGTGAAAAAAPASVAAATVAPPPSVRKAGGKRASRAICSSHCISLANGAALSFI</sequence>
<feature type="compositionally biased region" description="Basic residues" evidence="1">
    <location>
        <begin position="1"/>
        <end position="11"/>
    </location>
</feature>
<feature type="region of interest" description="Disordered" evidence="1">
    <location>
        <begin position="1"/>
        <end position="23"/>
    </location>
</feature>
<gene>
    <name evidence="2" type="ORF">V1478_017902</name>
</gene>
<dbReference type="Proteomes" id="UP001607302">
    <property type="component" value="Unassembled WGS sequence"/>
</dbReference>
<evidence type="ECO:0000313" key="3">
    <source>
        <dbReference type="Proteomes" id="UP001607302"/>
    </source>
</evidence>
<name>A0ABD1ZVI2_VESSQ</name>